<dbReference type="GO" id="GO:0008270">
    <property type="term" value="F:zinc ion binding"/>
    <property type="evidence" value="ECO:0007669"/>
    <property type="project" value="UniProtKB-KW"/>
</dbReference>
<gene>
    <name evidence="6" type="ORF">MCOR_417</name>
</gene>
<feature type="region of interest" description="Disordered" evidence="4">
    <location>
        <begin position="282"/>
        <end position="301"/>
    </location>
</feature>
<evidence type="ECO:0000256" key="2">
    <source>
        <dbReference type="ARBA" id="ARBA00022771"/>
    </source>
</evidence>
<feature type="region of interest" description="Disordered" evidence="4">
    <location>
        <begin position="105"/>
        <end position="130"/>
    </location>
</feature>
<feature type="compositionally biased region" description="Polar residues" evidence="4">
    <location>
        <begin position="282"/>
        <end position="291"/>
    </location>
</feature>
<name>A0A6J7ZVL9_MYTCO</name>
<dbReference type="Gene3D" id="2.20.25.240">
    <property type="match status" value="1"/>
</dbReference>
<dbReference type="SUPFAM" id="SSF57903">
    <property type="entry name" value="FYVE/PHD zinc finger"/>
    <property type="match status" value="1"/>
</dbReference>
<dbReference type="Pfam" id="PF04500">
    <property type="entry name" value="FLYWCH"/>
    <property type="match status" value="1"/>
</dbReference>
<dbReference type="OrthoDB" id="6134031at2759"/>
<keyword evidence="3" id="KW-0862">Zinc</keyword>
<keyword evidence="2" id="KW-0863">Zinc-finger</keyword>
<dbReference type="InterPro" id="IPR013083">
    <property type="entry name" value="Znf_RING/FYVE/PHD"/>
</dbReference>
<dbReference type="EMBL" id="CACVKT020000114">
    <property type="protein sequence ID" value="CAC5356043.1"/>
    <property type="molecule type" value="Genomic_DNA"/>
</dbReference>
<dbReference type="Gene3D" id="3.30.40.10">
    <property type="entry name" value="Zinc/RING finger domain, C3HC4 (zinc finger)"/>
    <property type="match status" value="1"/>
</dbReference>
<feature type="compositionally biased region" description="Polar residues" evidence="4">
    <location>
        <begin position="105"/>
        <end position="128"/>
    </location>
</feature>
<evidence type="ECO:0000256" key="1">
    <source>
        <dbReference type="ARBA" id="ARBA00022723"/>
    </source>
</evidence>
<dbReference type="PROSITE" id="PS01359">
    <property type="entry name" value="ZF_PHD_1"/>
    <property type="match status" value="1"/>
</dbReference>
<reference evidence="6 7" key="1">
    <citation type="submission" date="2020-06" db="EMBL/GenBank/DDBJ databases">
        <authorList>
            <person name="Li R."/>
            <person name="Bekaert M."/>
        </authorList>
    </citation>
    <scope>NUCLEOTIDE SEQUENCE [LARGE SCALE GENOMIC DNA]</scope>
    <source>
        <strain evidence="7">wild</strain>
    </source>
</reference>
<dbReference type="PANTHER" id="PTHR20956:SF12">
    <property type="entry name" value="FLYWCH-TYPE DOMAIN-CONTAINING PROTEIN"/>
    <property type="match status" value="1"/>
</dbReference>
<sequence>MGTDHCVECSRVVNTRQQALTCGNCERWVHRVCNTGITQTDYRRLMKGKLDIAFTCNLCKNTTENAPVESTRLEQDSEQRSTLTGYGTFNISLISRKSNSVNSTFTEVPSATSNPTNLPHASPVNTPHRNGLLRVPRRILSPLSPNRTYNVVSVAPEQSLMQPPTYNTTRIFSPSLPDAPQTHSNRTTSVHPLSPLPLDASFDFTHHQDENDDQEIVENSIQEPELPDTILPDGPPTFSIIEKGTQRSNFKLVSSDGYEYTKKMSKGNFTYWRCIKRSKGSNCPATVSQKGENFKRNPKPHIHPADKGALKKVLVHKEVKQTALQDIHKPAGRIVDDAMLRHIEPEDHQLPNQNNLKRTANRVREELRQDEPTSLFFELDTDYLQCDNFFFCLDFEKGAWKAIRQIFPNASIKGCAFHFGQAIWRKVQDLGLKTTYSSRGLEYRYILTLMALPFLPHSDIRPAFNTLKERANSQELKELVVYISSTWFEGRYWCPRTWSIFQHSIRTNNDVEGWHTRINSGKSNVSFYVLIPELMKEAEIVDLTLRLVSEEQVLRHQRRRFKDLEGRLHQFWEEYDSGEKTVTQLLRECSKVYGPPDD</sequence>
<evidence type="ECO:0000313" key="7">
    <source>
        <dbReference type="Proteomes" id="UP000507470"/>
    </source>
</evidence>
<proteinExistence type="predicted"/>
<evidence type="ECO:0000256" key="4">
    <source>
        <dbReference type="SAM" id="MobiDB-lite"/>
    </source>
</evidence>
<dbReference type="InterPro" id="IPR007588">
    <property type="entry name" value="Znf_FLYWCH"/>
</dbReference>
<dbReference type="Proteomes" id="UP000507470">
    <property type="component" value="Unassembled WGS sequence"/>
</dbReference>
<evidence type="ECO:0000256" key="3">
    <source>
        <dbReference type="ARBA" id="ARBA00022833"/>
    </source>
</evidence>
<dbReference type="InterPro" id="IPR019786">
    <property type="entry name" value="Zinc_finger_PHD-type_CS"/>
</dbReference>
<evidence type="ECO:0000313" key="6">
    <source>
        <dbReference type="EMBL" id="CAC5356043.1"/>
    </source>
</evidence>
<dbReference type="InterPro" id="IPR011011">
    <property type="entry name" value="Znf_FYVE_PHD"/>
</dbReference>
<keyword evidence="7" id="KW-1185">Reference proteome</keyword>
<feature type="domain" description="FLYWCH-type" evidence="5">
    <location>
        <begin position="251"/>
        <end position="303"/>
    </location>
</feature>
<dbReference type="AlphaFoldDB" id="A0A6J7ZVL9"/>
<evidence type="ECO:0000259" key="5">
    <source>
        <dbReference type="Pfam" id="PF04500"/>
    </source>
</evidence>
<dbReference type="PANTHER" id="PTHR20956">
    <property type="entry name" value="HEH2P"/>
    <property type="match status" value="1"/>
</dbReference>
<keyword evidence="1" id="KW-0479">Metal-binding</keyword>
<accession>A0A6J7ZVL9</accession>
<protein>
    <recommendedName>
        <fullName evidence="5">FLYWCH-type domain-containing protein</fullName>
    </recommendedName>
</protein>
<organism evidence="6 7">
    <name type="scientific">Mytilus coruscus</name>
    <name type="common">Sea mussel</name>
    <dbReference type="NCBI Taxonomy" id="42192"/>
    <lineage>
        <taxon>Eukaryota</taxon>
        <taxon>Metazoa</taxon>
        <taxon>Spiralia</taxon>
        <taxon>Lophotrochozoa</taxon>
        <taxon>Mollusca</taxon>
        <taxon>Bivalvia</taxon>
        <taxon>Autobranchia</taxon>
        <taxon>Pteriomorphia</taxon>
        <taxon>Mytilida</taxon>
        <taxon>Mytiloidea</taxon>
        <taxon>Mytilidae</taxon>
        <taxon>Mytilinae</taxon>
        <taxon>Mytilus</taxon>
    </lineage>
</organism>